<sequence>MKKYIARRVLISFLTLLVIILILFILMQLLPGSPFNDERLTVEQQTMIMNKYGLNDPLPVQFFRYLQNMLVGDFGKSYTISKDTDVAILLQNRLPISLALGGISIVLGAAIGLFLGVFSALKHNTVWDSVSTFITVLGVSIPSYVFALGLSYYFGFQLKLFPMLFSPADGTNAYLLPAVALSMTVMATVGRFTRTEMLDVLNSDYIQLVESKGVSGPRLVITHAMRNASISILTVLGPLVVSLMTGSLVVEKIFSIPGIGQLMVQAIQSNDYNIIISLAFVYSALYIGVMLVVDILYGVLDPRIRLAKGGSNG</sequence>
<keyword evidence="5 7" id="KW-1133">Transmembrane helix</keyword>
<dbReference type="Gene3D" id="1.10.3720.10">
    <property type="entry name" value="MetI-like"/>
    <property type="match status" value="1"/>
</dbReference>
<feature type="transmembrane region" description="Helical" evidence="7">
    <location>
        <begin position="9"/>
        <end position="30"/>
    </location>
</feature>
<evidence type="ECO:0000256" key="7">
    <source>
        <dbReference type="RuleBase" id="RU363032"/>
    </source>
</evidence>
<dbReference type="AlphaFoldDB" id="A0A1I5UKJ0"/>
<keyword evidence="6 7" id="KW-0472">Membrane</keyword>
<dbReference type="InterPro" id="IPR000515">
    <property type="entry name" value="MetI-like"/>
</dbReference>
<feature type="transmembrane region" description="Helical" evidence="7">
    <location>
        <begin position="174"/>
        <end position="193"/>
    </location>
</feature>
<dbReference type="GO" id="GO:0055085">
    <property type="term" value="P:transmembrane transport"/>
    <property type="evidence" value="ECO:0007669"/>
    <property type="project" value="InterPro"/>
</dbReference>
<feature type="transmembrane region" description="Helical" evidence="7">
    <location>
        <begin position="98"/>
        <end position="121"/>
    </location>
</feature>
<organism evidence="9 10">
    <name type="scientific">Desemzia incerta</name>
    <dbReference type="NCBI Taxonomy" id="82801"/>
    <lineage>
        <taxon>Bacteria</taxon>
        <taxon>Bacillati</taxon>
        <taxon>Bacillota</taxon>
        <taxon>Bacilli</taxon>
        <taxon>Lactobacillales</taxon>
        <taxon>Carnobacteriaceae</taxon>
        <taxon>Desemzia</taxon>
    </lineage>
</organism>
<evidence type="ECO:0000313" key="9">
    <source>
        <dbReference type="EMBL" id="SFP95765.1"/>
    </source>
</evidence>
<keyword evidence="2 7" id="KW-0813">Transport</keyword>
<evidence type="ECO:0000256" key="4">
    <source>
        <dbReference type="ARBA" id="ARBA00022692"/>
    </source>
</evidence>
<evidence type="ECO:0000313" key="10">
    <source>
        <dbReference type="Proteomes" id="UP000199136"/>
    </source>
</evidence>
<keyword evidence="4 7" id="KW-0812">Transmembrane</keyword>
<dbReference type="PANTHER" id="PTHR43163">
    <property type="entry name" value="DIPEPTIDE TRANSPORT SYSTEM PERMEASE PROTEIN DPPB-RELATED"/>
    <property type="match status" value="1"/>
</dbReference>
<dbReference type="EMBL" id="FOXW01000001">
    <property type="protein sequence ID" value="SFP95765.1"/>
    <property type="molecule type" value="Genomic_DNA"/>
</dbReference>
<evidence type="ECO:0000256" key="2">
    <source>
        <dbReference type="ARBA" id="ARBA00022448"/>
    </source>
</evidence>
<comment type="similarity">
    <text evidence="7">Belongs to the binding-protein-dependent transport system permease family.</text>
</comment>
<dbReference type="CDD" id="cd06261">
    <property type="entry name" value="TM_PBP2"/>
    <property type="match status" value="1"/>
</dbReference>
<protein>
    <submittedName>
        <fullName evidence="9">Oligopeptide transport system permease protein</fullName>
    </submittedName>
</protein>
<dbReference type="OrthoDB" id="9773683at2"/>
<comment type="subcellular location">
    <subcellularLocation>
        <location evidence="1 7">Cell membrane</location>
        <topology evidence="1 7">Multi-pass membrane protein</topology>
    </subcellularLocation>
</comment>
<name>A0A1I5UKJ0_9LACT</name>
<dbReference type="SUPFAM" id="SSF161098">
    <property type="entry name" value="MetI-like"/>
    <property type="match status" value="1"/>
</dbReference>
<evidence type="ECO:0000259" key="8">
    <source>
        <dbReference type="PROSITE" id="PS50928"/>
    </source>
</evidence>
<proteinExistence type="inferred from homology"/>
<dbReference type="RefSeq" id="WP_092479010.1">
    <property type="nucleotide sequence ID" value="NZ_FOXW01000001.1"/>
</dbReference>
<evidence type="ECO:0000256" key="1">
    <source>
        <dbReference type="ARBA" id="ARBA00004651"/>
    </source>
</evidence>
<dbReference type="InterPro" id="IPR035906">
    <property type="entry name" value="MetI-like_sf"/>
</dbReference>
<dbReference type="STRING" id="82801.SAMN04488506_0044"/>
<feature type="transmembrane region" description="Helical" evidence="7">
    <location>
        <begin position="133"/>
        <end position="154"/>
    </location>
</feature>
<evidence type="ECO:0000256" key="6">
    <source>
        <dbReference type="ARBA" id="ARBA00023136"/>
    </source>
</evidence>
<dbReference type="Proteomes" id="UP000199136">
    <property type="component" value="Unassembled WGS sequence"/>
</dbReference>
<keyword evidence="10" id="KW-1185">Reference proteome</keyword>
<feature type="transmembrane region" description="Helical" evidence="7">
    <location>
        <begin position="228"/>
        <end position="254"/>
    </location>
</feature>
<gene>
    <name evidence="9" type="ORF">SAMN04488506_0044</name>
</gene>
<evidence type="ECO:0000256" key="5">
    <source>
        <dbReference type="ARBA" id="ARBA00022989"/>
    </source>
</evidence>
<feature type="transmembrane region" description="Helical" evidence="7">
    <location>
        <begin position="274"/>
        <end position="300"/>
    </location>
</feature>
<dbReference type="PROSITE" id="PS50928">
    <property type="entry name" value="ABC_TM1"/>
    <property type="match status" value="1"/>
</dbReference>
<dbReference type="Pfam" id="PF19300">
    <property type="entry name" value="BPD_transp_1_N"/>
    <property type="match status" value="1"/>
</dbReference>
<feature type="domain" description="ABC transmembrane type-1" evidence="8">
    <location>
        <begin position="94"/>
        <end position="297"/>
    </location>
</feature>
<dbReference type="Pfam" id="PF00528">
    <property type="entry name" value="BPD_transp_1"/>
    <property type="match status" value="1"/>
</dbReference>
<accession>A0A1I5UKJ0</accession>
<dbReference type="GO" id="GO:0005886">
    <property type="term" value="C:plasma membrane"/>
    <property type="evidence" value="ECO:0007669"/>
    <property type="project" value="UniProtKB-SubCell"/>
</dbReference>
<dbReference type="InterPro" id="IPR045621">
    <property type="entry name" value="BPD_transp_1_N"/>
</dbReference>
<evidence type="ECO:0000256" key="3">
    <source>
        <dbReference type="ARBA" id="ARBA00022475"/>
    </source>
</evidence>
<keyword evidence="3" id="KW-1003">Cell membrane</keyword>
<reference evidence="9 10" key="1">
    <citation type="submission" date="2016-10" db="EMBL/GenBank/DDBJ databases">
        <authorList>
            <person name="de Groot N.N."/>
        </authorList>
    </citation>
    <scope>NUCLEOTIDE SEQUENCE [LARGE SCALE GENOMIC DNA]</scope>
    <source>
        <strain evidence="9 10">DSM 20581</strain>
    </source>
</reference>
<dbReference type="PANTHER" id="PTHR43163:SF6">
    <property type="entry name" value="DIPEPTIDE TRANSPORT SYSTEM PERMEASE PROTEIN DPPB-RELATED"/>
    <property type="match status" value="1"/>
</dbReference>